<evidence type="ECO:0000313" key="3">
    <source>
        <dbReference type="EMBL" id="MBE2900303.1"/>
    </source>
</evidence>
<dbReference type="EMBL" id="QKOF01000006">
    <property type="protein sequence ID" value="MBE2900303.1"/>
    <property type="molecule type" value="Genomic_DNA"/>
</dbReference>
<comment type="function">
    <text evidence="2">CRISPR (clustered regularly interspaced short palindromic repeat) is an adaptive immune system that provides protection against mobile genetic elements (viruses, transposable elements and conjugative plasmids). CRISPR clusters contain spacers, sequences complementary to antecedent mobile elements, and target invading nucleic acids. CRISPR clusters are transcribed and processed into CRISPR RNA (crRNA).</text>
</comment>
<dbReference type="NCBIfam" id="TIGR01875">
    <property type="entry name" value="cas_MJ0381"/>
    <property type="match status" value="1"/>
</dbReference>
<comment type="caution">
    <text evidence="3">The sequence shown here is derived from an EMBL/GenBank/DDBJ whole genome shotgun (WGS) entry which is preliminary data.</text>
</comment>
<accession>A0A842YQU3</accession>
<dbReference type="OrthoDB" id="132787at2157"/>
<proteinExistence type="predicted"/>
<dbReference type="RefSeq" id="WP_192962059.1">
    <property type="nucleotide sequence ID" value="NZ_QKOF01000006.1"/>
</dbReference>
<evidence type="ECO:0000256" key="2">
    <source>
        <dbReference type="ARBA" id="ARBA00025626"/>
    </source>
</evidence>
<organism evidence="3 4">
    <name type="scientific">Methanothermobacter thermautotrophicus</name>
    <name type="common">Methanobacterium thermoformicicum</name>
    <dbReference type="NCBI Taxonomy" id="145262"/>
    <lineage>
        <taxon>Archaea</taxon>
        <taxon>Methanobacteriati</taxon>
        <taxon>Methanobacteriota</taxon>
        <taxon>Methanomada group</taxon>
        <taxon>Methanobacteria</taxon>
        <taxon>Methanobacteriales</taxon>
        <taxon>Methanobacteriaceae</taxon>
        <taxon>Methanothermobacter</taxon>
    </lineage>
</organism>
<sequence>MSRTFANIGYITKVNIDNLNSSENPGNMVVLKKVQDNKGDYYPYVSGQALRYYLKETMNQLGMKLTKLDNKGEYIIEAKGKDKGRYKDILENHPDLDLLGFMEAVKGSGSMALRRWSPVKVSPLVSIFPWNGNSDLLTRKKEGQEGGDLVKVEINTFNFMKGTIVIDMDVIGSIVDELSYEIEPVIDPDERRVRVEYLVNAIKSIDGGAKKARLLDDLTPKFVVVTRQKAGTPIFLNSLSVNEDGGVNIDPIKEILEEFGEIIDEYYIGIRSGIFTNEEEIKGEFKENVTSVNKALDMIKGWL</sequence>
<dbReference type="AlphaFoldDB" id="A0A842YQU3"/>
<name>A0A842YQU3_METTF</name>
<evidence type="ECO:0000313" key="4">
    <source>
        <dbReference type="Proteomes" id="UP000646659"/>
    </source>
</evidence>
<dbReference type="Proteomes" id="UP000646659">
    <property type="component" value="Unassembled WGS sequence"/>
</dbReference>
<dbReference type="GO" id="GO:0051607">
    <property type="term" value="P:defense response to virus"/>
    <property type="evidence" value="ECO:0007669"/>
    <property type="project" value="UniProtKB-KW"/>
</dbReference>
<dbReference type="InterPro" id="IPR013414">
    <property type="entry name" value="Cas7/Cst2/DevR_sub_I-B/Tneap"/>
</dbReference>
<dbReference type="Pfam" id="PF01905">
    <property type="entry name" value="DevR"/>
    <property type="match status" value="1"/>
</dbReference>
<protein>
    <submittedName>
        <fullName evidence="3">Type I-B CRISPR-associated protein Cas7/Cst2/DevR</fullName>
    </submittedName>
</protein>
<dbReference type="InterPro" id="IPR010154">
    <property type="entry name" value="CRISPR-assoc_Cas7/Cst2/DevR"/>
</dbReference>
<reference evidence="3" key="1">
    <citation type="submission" date="2018-06" db="EMBL/GenBank/DDBJ databases">
        <title>Draft genome sequence of Methanothermobacter thermautotrophicus Strain WHS, a thermophilic, hydrogenotrophic methanogen isolated from Washburn Hot Springs in Yellowstone National Park, USA.</title>
        <authorList>
            <person name="Mckay L.J."/>
            <person name="Klingelsmith K."/>
            <person name="Inskeep W.P."/>
            <person name="Fields M.W."/>
        </authorList>
    </citation>
    <scope>NUCLEOTIDE SEQUENCE</scope>
    <source>
        <strain evidence="3">WHS</strain>
    </source>
</reference>
<keyword evidence="1" id="KW-0051">Antiviral defense</keyword>
<evidence type="ECO:0000256" key="1">
    <source>
        <dbReference type="ARBA" id="ARBA00023118"/>
    </source>
</evidence>
<gene>
    <name evidence="3" type="primary">cas7i</name>
    <name evidence="3" type="ORF">DNK57_05730</name>
</gene>
<dbReference type="NCBIfam" id="TIGR02585">
    <property type="entry name" value="cas_Cst2_DevR"/>
    <property type="match status" value="1"/>
</dbReference>